<feature type="region of interest" description="Disordered" evidence="4">
    <location>
        <begin position="689"/>
        <end position="721"/>
    </location>
</feature>
<dbReference type="GO" id="GO:0003777">
    <property type="term" value="F:microtubule motor activity"/>
    <property type="evidence" value="ECO:0007669"/>
    <property type="project" value="InterPro"/>
</dbReference>
<dbReference type="PROSITE" id="PS50067">
    <property type="entry name" value="KINESIN_MOTOR_2"/>
    <property type="match status" value="1"/>
</dbReference>
<keyword evidence="1 2" id="KW-0505">Motor protein</keyword>
<dbReference type="PANTHER" id="PTHR24115:SF416">
    <property type="entry name" value="KINESIN-LIKE PROTEIN KIN-10A"/>
    <property type="match status" value="1"/>
</dbReference>
<evidence type="ECO:0000256" key="4">
    <source>
        <dbReference type="SAM" id="MobiDB-lite"/>
    </source>
</evidence>
<dbReference type="GO" id="GO:0005524">
    <property type="term" value="F:ATP binding"/>
    <property type="evidence" value="ECO:0007669"/>
    <property type="project" value="UniProtKB-UniRule"/>
</dbReference>
<accession>A0AA41SKA5</accession>
<dbReference type="Pfam" id="PF00225">
    <property type="entry name" value="Kinesin"/>
    <property type="match status" value="1"/>
</dbReference>
<sequence>MAQTPSTKKPHKTPQSKKRFGSVRPIHPSLNPNSQHPIQVIGRIRNYPTEKPDSTGSLHVSSDDVIRVRTEIGYRDFTLDGVSVSEEEDLQGFYEKYVGPRVKGVKTGGKFTILTYGPTGSGKSHTMFGPGPNQPGIVYKALEDILGNDHTGMIRSFVQVSVMEIFNEEIYDLLPLLNGCGTLGHKGNSSKVRLEVMGKKVKDATFITGNEAGKIAREVAKVEKRRSVKSTNCNDRSSRSHCIIILDVPLVGGRLMLVDMAGSENIEQAGQVGFEAKMQTAKINQGNIALKRVVESIANGDAHVPFRDSKLTMLLQDSFEDDESRILMILCASPDPKEMHKTMATLEYGAKAKCIVRGCHTPTKHDAEDSSSQVILASRIAAMDDYVNKLQMEIKRKEKETNEAHSLLMKKEEEVAALRTKIEQIRSKAPVVSEEEINLKVKERTQNLKRELDKKVQDCLKAADDFVEMGRRRMEEKILQQQEEVEMLRWRLEVMESELIRSNVCLSTEEEDSFTLLSPLNWTAEEDSFTLLSPLHWTAEEDSCILLPQFPEKVCMSTEEEAVEEKAVQFSRKTGDSILGVNLDISSMFVTNNESANPSDAASARKNRIQNIFMLCGHHRELTHHVKMPTSPSKKKPEADENNSSPFLLNQEHISESLVKEISTQTVLKPEFKACNILSDLTQENTTKSSNFETLAGQKAIKSQPKDDFKEKDKPEEQNKNSVDVVVKWETSTDYPGKFITKLTVTKDSSLADLRKLIVKHLDEDHGNHGFTFLMLGDHSGAPVAREKETTVQAINLPICNNLSVHLACLRVRRPVQRPTHLPFTSLGNTMLNTSNYSSPFVKHAESFSPKVFR</sequence>
<organism evidence="6 7">
    <name type="scientific">Papaver nudicaule</name>
    <name type="common">Iceland poppy</name>
    <dbReference type="NCBI Taxonomy" id="74823"/>
    <lineage>
        <taxon>Eukaryota</taxon>
        <taxon>Viridiplantae</taxon>
        <taxon>Streptophyta</taxon>
        <taxon>Embryophyta</taxon>
        <taxon>Tracheophyta</taxon>
        <taxon>Spermatophyta</taxon>
        <taxon>Magnoliopsida</taxon>
        <taxon>Ranunculales</taxon>
        <taxon>Papaveraceae</taxon>
        <taxon>Papaveroideae</taxon>
        <taxon>Papaver</taxon>
    </lineage>
</organism>
<dbReference type="SMART" id="SM00129">
    <property type="entry name" value="KISc"/>
    <property type="match status" value="1"/>
</dbReference>
<feature type="domain" description="Kinesin motor" evidence="5">
    <location>
        <begin position="37"/>
        <end position="355"/>
    </location>
</feature>
<dbReference type="GO" id="GO:0007018">
    <property type="term" value="P:microtubule-based movement"/>
    <property type="evidence" value="ECO:0007669"/>
    <property type="project" value="InterPro"/>
</dbReference>
<feature type="coiled-coil region" evidence="3">
    <location>
        <begin position="380"/>
        <end position="428"/>
    </location>
</feature>
<feature type="coiled-coil region" evidence="3">
    <location>
        <begin position="471"/>
        <end position="498"/>
    </location>
</feature>
<dbReference type="EMBL" id="JAJJMA010181390">
    <property type="protein sequence ID" value="MCL7037636.1"/>
    <property type="molecule type" value="Genomic_DNA"/>
</dbReference>
<reference evidence="6" key="1">
    <citation type="submission" date="2022-03" db="EMBL/GenBank/DDBJ databases">
        <title>A functionally conserved STORR gene fusion in Papaver species that diverged 16.8 million years ago.</title>
        <authorList>
            <person name="Catania T."/>
        </authorList>
    </citation>
    <scope>NUCLEOTIDE SEQUENCE</scope>
    <source>
        <strain evidence="6">S-191538</strain>
    </source>
</reference>
<protein>
    <recommendedName>
        <fullName evidence="5">Kinesin motor domain-containing protein</fullName>
    </recommendedName>
</protein>
<dbReference type="AlphaFoldDB" id="A0AA41SKA5"/>
<proteinExistence type="inferred from homology"/>
<feature type="region of interest" description="Disordered" evidence="4">
    <location>
        <begin position="1"/>
        <end position="36"/>
    </location>
</feature>
<evidence type="ECO:0000259" key="5">
    <source>
        <dbReference type="PROSITE" id="PS50067"/>
    </source>
</evidence>
<dbReference type="GO" id="GO:0005871">
    <property type="term" value="C:kinesin complex"/>
    <property type="evidence" value="ECO:0007669"/>
    <property type="project" value="TreeGrafter"/>
</dbReference>
<dbReference type="Proteomes" id="UP001177140">
    <property type="component" value="Unassembled WGS sequence"/>
</dbReference>
<dbReference type="InterPro" id="IPR027640">
    <property type="entry name" value="Kinesin-like_fam"/>
</dbReference>
<name>A0AA41SKA5_PAPNU</name>
<feature type="compositionally biased region" description="Basic and acidic residues" evidence="4">
    <location>
        <begin position="704"/>
        <end position="719"/>
    </location>
</feature>
<keyword evidence="2" id="KW-0547">Nucleotide-binding</keyword>
<dbReference type="GO" id="GO:0005874">
    <property type="term" value="C:microtubule"/>
    <property type="evidence" value="ECO:0007669"/>
    <property type="project" value="TreeGrafter"/>
</dbReference>
<gene>
    <name evidence="6" type="ORF">MKW94_006783</name>
</gene>
<feature type="compositionally biased region" description="Basic residues" evidence="4">
    <location>
        <begin position="8"/>
        <end position="21"/>
    </location>
</feature>
<comment type="caution">
    <text evidence="6">The sequence shown here is derived from an EMBL/GenBank/DDBJ whole genome shotgun (WGS) entry which is preliminary data.</text>
</comment>
<comment type="similarity">
    <text evidence="2">Belongs to the TRAFAC class myosin-kinesin ATPase superfamily. Kinesin family.</text>
</comment>
<dbReference type="GO" id="GO:0008017">
    <property type="term" value="F:microtubule binding"/>
    <property type="evidence" value="ECO:0007669"/>
    <property type="project" value="InterPro"/>
</dbReference>
<keyword evidence="2" id="KW-0067">ATP-binding</keyword>
<keyword evidence="3" id="KW-0175">Coiled coil</keyword>
<dbReference type="PRINTS" id="PR00380">
    <property type="entry name" value="KINESINHEAVY"/>
</dbReference>
<dbReference type="InterPro" id="IPR027417">
    <property type="entry name" value="P-loop_NTPase"/>
</dbReference>
<keyword evidence="7" id="KW-1185">Reference proteome</keyword>
<feature type="binding site" evidence="2">
    <location>
        <begin position="117"/>
        <end position="124"/>
    </location>
    <ligand>
        <name>ATP</name>
        <dbReference type="ChEBI" id="CHEBI:30616"/>
    </ligand>
</feature>
<evidence type="ECO:0000256" key="1">
    <source>
        <dbReference type="ARBA" id="ARBA00023175"/>
    </source>
</evidence>
<evidence type="ECO:0000313" key="7">
    <source>
        <dbReference type="Proteomes" id="UP001177140"/>
    </source>
</evidence>
<dbReference type="InterPro" id="IPR036961">
    <property type="entry name" value="Kinesin_motor_dom_sf"/>
</dbReference>
<evidence type="ECO:0000256" key="2">
    <source>
        <dbReference type="PROSITE-ProRule" id="PRU00283"/>
    </source>
</evidence>
<evidence type="ECO:0000313" key="6">
    <source>
        <dbReference type="EMBL" id="MCL7037636.1"/>
    </source>
</evidence>
<dbReference type="SUPFAM" id="SSF52540">
    <property type="entry name" value="P-loop containing nucleoside triphosphate hydrolases"/>
    <property type="match status" value="1"/>
</dbReference>
<dbReference type="Gene3D" id="3.40.850.10">
    <property type="entry name" value="Kinesin motor domain"/>
    <property type="match status" value="1"/>
</dbReference>
<dbReference type="InterPro" id="IPR001752">
    <property type="entry name" value="Kinesin_motor_dom"/>
</dbReference>
<evidence type="ECO:0000256" key="3">
    <source>
        <dbReference type="SAM" id="Coils"/>
    </source>
</evidence>
<dbReference type="GO" id="GO:0016887">
    <property type="term" value="F:ATP hydrolysis activity"/>
    <property type="evidence" value="ECO:0007669"/>
    <property type="project" value="TreeGrafter"/>
</dbReference>
<dbReference type="PANTHER" id="PTHR24115">
    <property type="entry name" value="KINESIN-RELATED"/>
    <property type="match status" value="1"/>
</dbReference>